<sequence>MGCHKDRDAQKKSKQSKRRVNTMSIDNILNDIDPSELNQRNPSRDKYRKEEGIFIWYNRNDLGCSWSRVQDNFARQFHKRRGKGGLQCKFYRVLDEYGVQKVRVQCRGGLCRPQDRAAWGVIVKTSIRYWWMLPCHQNIPSLPKCRL</sequence>
<dbReference type="GeneID" id="19160746"/>
<dbReference type="RefSeq" id="XP_007724947.1">
    <property type="nucleotide sequence ID" value="XM_007726757.1"/>
</dbReference>
<dbReference type="HOGENOM" id="CLU_1767817_0_0_1"/>
<protein>
    <submittedName>
        <fullName evidence="2">Uncharacterized protein</fullName>
    </submittedName>
</protein>
<proteinExistence type="predicted"/>
<organism evidence="2 3">
    <name type="scientific">Capronia coronata CBS 617.96</name>
    <dbReference type="NCBI Taxonomy" id="1182541"/>
    <lineage>
        <taxon>Eukaryota</taxon>
        <taxon>Fungi</taxon>
        <taxon>Dikarya</taxon>
        <taxon>Ascomycota</taxon>
        <taxon>Pezizomycotina</taxon>
        <taxon>Eurotiomycetes</taxon>
        <taxon>Chaetothyriomycetidae</taxon>
        <taxon>Chaetothyriales</taxon>
        <taxon>Herpotrichiellaceae</taxon>
        <taxon>Capronia</taxon>
    </lineage>
</organism>
<reference evidence="2 3" key="1">
    <citation type="submission" date="2013-03" db="EMBL/GenBank/DDBJ databases">
        <title>The Genome Sequence of Capronia coronata CBS 617.96.</title>
        <authorList>
            <consortium name="The Broad Institute Genomics Platform"/>
            <person name="Cuomo C."/>
            <person name="de Hoog S."/>
            <person name="Gorbushina A."/>
            <person name="Walker B."/>
            <person name="Young S.K."/>
            <person name="Zeng Q."/>
            <person name="Gargeya S."/>
            <person name="Fitzgerald M."/>
            <person name="Haas B."/>
            <person name="Abouelleil A."/>
            <person name="Allen A.W."/>
            <person name="Alvarado L."/>
            <person name="Arachchi H.M."/>
            <person name="Berlin A.M."/>
            <person name="Chapman S.B."/>
            <person name="Gainer-Dewar J."/>
            <person name="Goldberg J."/>
            <person name="Griggs A."/>
            <person name="Gujja S."/>
            <person name="Hansen M."/>
            <person name="Howarth C."/>
            <person name="Imamovic A."/>
            <person name="Ireland A."/>
            <person name="Larimer J."/>
            <person name="McCowan C."/>
            <person name="Murphy C."/>
            <person name="Pearson M."/>
            <person name="Poon T.W."/>
            <person name="Priest M."/>
            <person name="Roberts A."/>
            <person name="Saif S."/>
            <person name="Shea T."/>
            <person name="Sisk P."/>
            <person name="Sykes S."/>
            <person name="Wortman J."/>
            <person name="Nusbaum C."/>
            <person name="Birren B."/>
        </authorList>
    </citation>
    <scope>NUCLEOTIDE SEQUENCE [LARGE SCALE GENOMIC DNA]</scope>
    <source>
        <strain evidence="2 3">CBS 617.96</strain>
    </source>
</reference>
<accession>W9YTA0</accession>
<dbReference type="eggNOG" id="ENOG502T2BP">
    <property type="taxonomic scope" value="Eukaryota"/>
</dbReference>
<name>W9YTA0_9EURO</name>
<comment type="caution">
    <text evidence="2">The sequence shown here is derived from an EMBL/GenBank/DDBJ whole genome shotgun (WGS) entry which is preliminary data.</text>
</comment>
<dbReference type="OrthoDB" id="3921745at2759"/>
<evidence type="ECO:0000313" key="3">
    <source>
        <dbReference type="Proteomes" id="UP000019484"/>
    </source>
</evidence>
<evidence type="ECO:0000313" key="2">
    <source>
        <dbReference type="EMBL" id="EXJ85509.1"/>
    </source>
</evidence>
<evidence type="ECO:0000256" key="1">
    <source>
        <dbReference type="SAM" id="MobiDB-lite"/>
    </source>
</evidence>
<feature type="region of interest" description="Disordered" evidence="1">
    <location>
        <begin position="1"/>
        <end position="20"/>
    </location>
</feature>
<feature type="compositionally biased region" description="Basic and acidic residues" evidence="1">
    <location>
        <begin position="1"/>
        <end position="11"/>
    </location>
</feature>
<dbReference type="Proteomes" id="UP000019484">
    <property type="component" value="Unassembled WGS sequence"/>
</dbReference>
<dbReference type="STRING" id="1182541.W9YTA0"/>
<keyword evidence="3" id="KW-1185">Reference proteome</keyword>
<dbReference type="EMBL" id="AMWN01000005">
    <property type="protein sequence ID" value="EXJ85509.1"/>
    <property type="molecule type" value="Genomic_DNA"/>
</dbReference>
<gene>
    <name evidence="2" type="ORF">A1O1_05873</name>
</gene>
<dbReference type="AlphaFoldDB" id="W9YTA0"/>